<accession>A0A6J5S4U0</accession>
<proteinExistence type="predicted"/>
<reference evidence="1" key="1">
    <citation type="submission" date="2020-05" db="EMBL/GenBank/DDBJ databases">
        <authorList>
            <person name="Chiriac C."/>
            <person name="Salcher M."/>
            <person name="Ghai R."/>
            <person name="Kavagutti S V."/>
        </authorList>
    </citation>
    <scope>NUCLEOTIDE SEQUENCE</scope>
</reference>
<name>A0A6J5S4U0_9CAUD</name>
<dbReference type="EMBL" id="LR797323">
    <property type="protein sequence ID" value="CAB4202314.1"/>
    <property type="molecule type" value="Genomic_DNA"/>
</dbReference>
<protein>
    <submittedName>
        <fullName evidence="1">Uncharacterized protein</fullName>
    </submittedName>
</protein>
<evidence type="ECO:0000313" key="1">
    <source>
        <dbReference type="EMBL" id="CAB4202314.1"/>
    </source>
</evidence>
<organism evidence="1">
    <name type="scientific">uncultured Caudovirales phage</name>
    <dbReference type="NCBI Taxonomy" id="2100421"/>
    <lineage>
        <taxon>Viruses</taxon>
        <taxon>Duplodnaviria</taxon>
        <taxon>Heunggongvirae</taxon>
        <taxon>Uroviricota</taxon>
        <taxon>Caudoviricetes</taxon>
        <taxon>Peduoviridae</taxon>
        <taxon>Maltschvirus</taxon>
        <taxon>Maltschvirus maltsch</taxon>
    </lineage>
</organism>
<sequence>MAQTKKAFDEVRVPFQKMTFSPDVPSTALGPNEYNMGENIETDVRGVRSVAGDEIVLPYTPGTPTFVSGGYRQPMTGSLNDFYFITANTEGEWWANNGEGDYVEITPLGGVGTYTQAQNITEAWNGTVPFFNDEQNPPMFWPDFSGNSFEILSATSAAGTSTLTFINQNDELTGVRIADHTGTFSYTNSAPLKAGQKVTISGTNTVNLYNTRLRTVNITGDAGEFSCANILTPAVFTGSIAGTILTITAITSGIPMNNQVLTGTGVTADTVITGQLTGSPGSTGTYSVSISQTVAATTITGENTTAISIGQTVEVSGTNTSSAQTLSSINIVGNAGEFTCTAATLKVGQSVTVSGTITNTPVALSTVSVAGNAGEFTCAAATLRVGQKVTIAGTITNTPTVLSTVVITGTAGEFSCAPTSLQVGQTVVIEGVAGGTGSISGYVPPTSYLIKATNGSTTFTLTELTGAGLITTAGTPTGLTYTVSIPAIEGYTNPTDYYISATNGSTTFTIVNVADGSEVATQGGTPAGLTYTVQIPAISNYANPTTYLVVDTNGTTSFTLAEVVDGVAKAIETAGGVPTGLTFTVLASGITGYTNPTDYYISATNGVTTFTLVDGAGDPIETQGGAISGLVFRLQAPTISGYSDPTTYYIVQTNGVTTFQLSTSYGGAPITTDGGIISGLTFIYTPFAVGQDILVRGIVPTGFRGTRQVTDVTTSSVSYSGSTAGPMTVSGSVSDTLPRLQMYSNQLPSTISDIAYLAPNLQQITLATTLATPPYAEGDSIVISGVNSYFNGTFKVAASTVDTIDYYAVPGAGYPGGGSVAPKYAWNYNPNWTSYYAKFMRLYSTPNVGNILVAGGLTVTDLDGVVSEYPVTVQWSQAFGLNQAPLTWQPTVTNVANQLEVPLRGGVVDAFPCNGQLFLSSVWDTVVFSPINYSTTNTPILGVRLANQGRGMLSSNCWANTDKMVYGIDARDIWVFNGQDFQGLGNQRVKNWFFDQLDPAYTDRVFMDTNTQKNQIEIYYPTRPPVIQDISITETSGLFKASYGVGYVGGPMHNNLSVVLTGTESGTGSISGYTGGPTTYYVVDSYVADGFVYFQISTTPTGAGVTTTVGSVTGVAFEFVSNGVPNMMLSYRYDLDCFNPPRQVQAATMSTESPYWSSTEWYYDVPGTNISATGSGAYFNIQRQVGVQYEGAPTPNRRGTGYSVGDTIRILGTALGGETPANDAVATVTSLDSGGRVATISVTGTPLATWTYNDGARGIVYARGLLDRQLVQKDDGYNFLGPQTREYPISSYFRRDNLKLLPDYSGKLLVHRLLPEVVNLNKAGLPINEESAPTRVGSVDIKVRGANSVGQAPLQTTAETMATNTDYPWVQISQNAHRVNSLTISNSSTENIWMCSATTWQYTQTEDDR</sequence>
<gene>
    <name evidence="1" type="ORF">UFOVP1369_8</name>
</gene>